<dbReference type="PANTHER" id="PTHR22847:SF637">
    <property type="entry name" value="WD REPEAT DOMAIN 5B"/>
    <property type="match status" value="1"/>
</dbReference>
<dbReference type="PRINTS" id="PR00320">
    <property type="entry name" value="GPROTEINBRPT"/>
</dbReference>
<feature type="repeat" description="WD" evidence="3">
    <location>
        <begin position="61"/>
        <end position="108"/>
    </location>
</feature>
<dbReference type="AlphaFoldDB" id="X6LJV5"/>
<keyword evidence="1 3" id="KW-0853">WD repeat</keyword>
<evidence type="ECO:0000256" key="2">
    <source>
        <dbReference type="ARBA" id="ARBA00022737"/>
    </source>
</evidence>
<dbReference type="PROSITE" id="PS50294">
    <property type="entry name" value="WD_REPEATS_REGION"/>
    <property type="match status" value="2"/>
</dbReference>
<gene>
    <name evidence="4" type="ORF">RFI_36038</name>
</gene>
<keyword evidence="5" id="KW-1185">Reference proteome</keyword>
<evidence type="ECO:0000313" key="5">
    <source>
        <dbReference type="Proteomes" id="UP000023152"/>
    </source>
</evidence>
<dbReference type="InterPro" id="IPR020472">
    <property type="entry name" value="WD40_PAC1"/>
</dbReference>
<comment type="caution">
    <text evidence="4">The sequence shown here is derived from an EMBL/GenBank/DDBJ whole genome shotgun (WGS) entry which is preliminary data.</text>
</comment>
<evidence type="ECO:0000256" key="3">
    <source>
        <dbReference type="PROSITE-ProRule" id="PRU00221"/>
    </source>
</evidence>
<dbReference type="EMBL" id="ASPP01038394">
    <property type="protein sequence ID" value="ETO01402.1"/>
    <property type="molecule type" value="Genomic_DNA"/>
</dbReference>
<dbReference type="InterPro" id="IPR036322">
    <property type="entry name" value="WD40_repeat_dom_sf"/>
</dbReference>
<accession>X6LJV5</accession>
<evidence type="ECO:0000256" key="1">
    <source>
        <dbReference type="ARBA" id="ARBA00022574"/>
    </source>
</evidence>
<dbReference type="SUPFAM" id="SSF50978">
    <property type="entry name" value="WD40 repeat-like"/>
    <property type="match status" value="1"/>
</dbReference>
<name>X6LJV5_RETFI</name>
<sequence>SIFSFELMNSFKQLNRFNGHTNYVQGIDYSTFNDIQLLYSGSSDKTIRVWDINNNKQIQLFNGHSSYVFCMKFSSYHYHNYNQQVICSSSYDKTIRFWDIKANKKLHIFNKHAGVAGIEFSQFKNHLK</sequence>
<dbReference type="PANTHER" id="PTHR22847">
    <property type="entry name" value="WD40 REPEAT PROTEIN"/>
    <property type="match status" value="1"/>
</dbReference>
<protein>
    <submittedName>
        <fullName evidence="4">WD-repeat protein</fullName>
    </submittedName>
</protein>
<feature type="repeat" description="WD" evidence="3">
    <location>
        <begin position="17"/>
        <end position="60"/>
    </location>
</feature>
<dbReference type="Proteomes" id="UP000023152">
    <property type="component" value="Unassembled WGS sequence"/>
</dbReference>
<dbReference type="PROSITE" id="PS50082">
    <property type="entry name" value="WD_REPEATS_2"/>
    <property type="match status" value="2"/>
</dbReference>
<dbReference type="OrthoDB" id="429368at2759"/>
<proteinExistence type="predicted"/>
<keyword evidence="2" id="KW-0677">Repeat</keyword>
<dbReference type="SMART" id="SM00320">
    <property type="entry name" value="WD40"/>
    <property type="match status" value="2"/>
</dbReference>
<reference evidence="4 5" key="1">
    <citation type="journal article" date="2013" name="Curr. Biol.">
        <title>The Genome of the Foraminiferan Reticulomyxa filosa.</title>
        <authorList>
            <person name="Glockner G."/>
            <person name="Hulsmann N."/>
            <person name="Schleicher M."/>
            <person name="Noegel A.A."/>
            <person name="Eichinger L."/>
            <person name="Gallinger C."/>
            <person name="Pawlowski J."/>
            <person name="Sierra R."/>
            <person name="Euteneuer U."/>
            <person name="Pillet L."/>
            <person name="Moustafa A."/>
            <person name="Platzer M."/>
            <person name="Groth M."/>
            <person name="Szafranski K."/>
            <person name="Schliwa M."/>
        </authorList>
    </citation>
    <scope>NUCLEOTIDE SEQUENCE [LARGE SCALE GENOMIC DNA]</scope>
</reference>
<dbReference type="PROSITE" id="PS00678">
    <property type="entry name" value="WD_REPEATS_1"/>
    <property type="match status" value="2"/>
</dbReference>
<dbReference type="InterPro" id="IPR015943">
    <property type="entry name" value="WD40/YVTN_repeat-like_dom_sf"/>
</dbReference>
<dbReference type="InterPro" id="IPR019775">
    <property type="entry name" value="WD40_repeat_CS"/>
</dbReference>
<dbReference type="GO" id="GO:1990234">
    <property type="term" value="C:transferase complex"/>
    <property type="evidence" value="ECO:0007669"/>
    <property type="project" value="UniProtKB-ARBA"/>
</dbReference>
<evidence type="ECO:0000313" key="4">
    <source>
        <dbReference type="EMBL" id="ETO01402.1"/>
    </source>
</evidence>
<organism evidence="4 5">
    <name type="scientific">Reticulomyxa filosa</name>
    <dbReference type="NCBI Taxonomy" id="46433"/>
    <lineage>
        <taxon>Eukaryota</taxon>
        <taxon>Sar</taxon>
        <taxon>Rhizaria</taxon>
        <taxon>Retaria</taxon>
        <taxon>Foraminifera</taxon>
        <taxon>Monothalamids</taxon>
        <taxon>Reticulomyxidae</taxon>
        <taxon>Reticulomyxa</taxon>
    </lineage>
</organism>
<feature type="non-terminal residue" evidence="4">
    <location>
        <position position="1"/>
    </location>
</feature>
<dbReference type="InterPro" id="IPR001680">
    <property type="entry name" value="WD40_rpt"/>
</dbReference>
<dbReference type="Gene3D" id="2.130.10.10">
    <property type="entry name" value="YVTN repeat-like/Quinoprotein amine dehydrogenase"/>
    <property type="match status" value="1"/>
</dbReference>
<dbReference type="Pfam" id="PF00400">
    <property type="entry name" value="WD40"/>
    <property type="match status" value="2"/>
</dbReference>